<feature type="region of interest" description="Disordered" evidence="1">
    <location>
        <begin position="1"/>
        <end position="266"/>
    </location>
</feature>
<dbReference type="EMBL" id="CADCWL010000083">
    <property type="protein sequence ID" value="CAA9562264.1"/>
    <property type="molecule type" value="Genomic_DNA"/>
</dbReference>
<gene>
    <name evidence="2" type="ORF">AVDCRST_MAG19-1909</name>
</gene>
<name>A0A6J4UX34_9BACT</name>
<protein>
    <submittedName>
        <fullName evidence="2">Uncharacterized protein</fullName>
    </submittedName>
</protein>
<feature type="compositionally biased region" description="Basic and acidic residues" evidence="1">
    <location>
        <begin position="90"/>
        <end position="103"/>
    </location>
</feature>
<dbReference type="AlphaFoldDB" id="A0A6J4UX34"/>
<evidence type="ECO:0000256" key="1">
    <source>
        <dbReference type="SAM" id="MobiDB-lite"/>
    </source>
</evidence>
<feature type="compositionally biased region" description="Low complexity" evidence="1">
    <location>
        <begin position="210"/>
        <end position="228"/>
    </location>
</feature>
<feature type="compositionally biased region" description="Basic and acidic residues" evidence="1">
    <location>
        <begin position="196"/>
        <end position="208"/>
    </location>
</feature>
<proteinExistence type="predicted"/>
<feature type="non-terminal residue" evidence="2">
    <location>
        <position position="1"/>
    </location>
</feature>
<evidence type="ECO:0000313" key="2">
    <source>
        <dbReference type="EMBL" id="CAA9562264.1"/>
    </source>
</evidence>
<accession>A0A6J4UX34</accession>
<sequence length="266" mass="27993">GPGSPLSTPERDGDRRRPPLACPRRRGHGAVGGAADRPRSRPRRLKPVLRADDGAVGAPLSDLRARPPGLRAERAAAPGVRNLRLGRGARRLDGRPRTADGRAPRQLGRLPDRRRGRVPSSNQGLAAGADGADRRPDAVAGERPAPSAGRHPPGVGPDGGRRGGRLPPRRAAPVGGNGAVDGRGPLRRQAPADPPTDARDAGGPRPDRPPALGRAGRAGAAGRPPGGRARCHARRQLQRAGCARRRHPRFPRRGSSRPKARDEWGL</sequence>
<feature type="non-terminal residue" evidence="2">
    <location>
        <position position="266"/>
    </location>
</feature>
<feature type="compositionally biased region" description="Basic residues" evidence="1">
    <location>
        <begin position="229"/>
        <end position="258"/>
    </location>
</feature>
<organism evidence="2">
    <name type="scientific">uncultured Thermomicrobiales bacterium</name>
    <dbReference type="NCBI Taxonomy" id="1645740"/>
    <lineage>
        <taxon>Bacteria</taxon>
        <taxon>Pseudomonadati</taxon>
        <taxon>Thermomicrobiota</taxon>
        <taxon>Thermomicrobia</taxon>
        <taxon>Thermomicrobiales</taxon>
        <taxon>environmental samples</taxon>
    </lineage>
</organism>
<reference evidence="2" key="1">
    <citation type="submission" date="2020-02" db="EMBL/GenBank/DDBJ databases">
        <authorList>
            <person name="Meier V. D."/>
        </authorList>
    </citation>
    <scope>NUCLEOTIDE SEQUENCE</scope>
    <source>
        <strain evidence="2">AVDCRST_MAG19</strain>
    </source>
</reference>